<evidence type="ECO:0000313" key="1">
    <source>
        <dbReference type="EMBL" id="AAX25530.2"/>
    </source>
</evidence>
<dbReference type="EMBL" id="AY809641">
    <property type="protein sequence ID" value="AAX25530.2"/>
    <property type="molecule type" value="mRNA"/>
</dbReference>
<accession>Q5C495</accession>
<reference evidence="1" key="1">
    <citation type="journal article" date="2006" name="PLoS Pathog.">
        <title>New perspectives on host-parasite interplay by comparative transcriptomic and proteomic analyses of Schistosoma japonicum.</title>
        <authorList>
            <person name="Liu F."/>
            <person name="Lu J."/>
            <person name="Hu W."/>
            <person name="Wang S.Y."/>
            <person name="Cui S.J."/>
            <person name="Chi M."/>
            <person name="Yan Q."/>
            <person name="Wang X.R."/>
            <person name="Song H.D."/>
            <person name="Xu X.N."/>
            <person name="Wang J.J."/>
            <person name="Zhang X.L."/>
            <person name="Zhang X."/>
            <person name="Wang Z.Q."/>
            <person name="Xue C.L."/>
            <person name="Brindley P.J."/>
            <person name="McManus D.P."/>
            <person name="Yang P.Y."/>
            <person name="Feng Z."/>
            <person name="Chen Z."/>
            <person name="Han Z.G."/>
        </authorList>
    </citation>
    <scope>NUCLEOTIDE SEQUENCE</scope>
</reference>
<proteinExistence type="evidence at transcript level"/>
<name>Q5C495_SCHJA</name>
<dbReference type="AlphaFoldDB" id="Q5C495"/>
<protein>
    <submittedName>
        <fullName evidence="1">SJCHGC04677 protein</fullName>
    </submittedName>
</protein>
<organism evidence="1">
    <name type="scientific">Schistosoma japonicum</name>
    <name type="common">Blood fluke</name>
    <dbReference type="NCBI Taxonomy" id="6182"/>
    <lineage>
        <taxon>Eukaryota</taxon>
        <taxon>Metazoa</taxon>
        <taxon>Spiralia</taxon>
        <taxon>Lophotrochozoa</taxon>
        <taxon>Platyhelminthes</taxon>
        <taxon>Trematoda</taxon>
        <taxon>Digenea</taxon>
        <taxon>Strigeidida</taxon>
        <taxon>Schistosomatoidea</taxon>
        <taxon>Schistosomatidae</taxon>
        <taxon>Schistosoma</taxon>
    </lineage>
</organism>
<feature type="non-terminal residue" evidence="1">
    <location>
        <position position="129"/>
    </location>
</feature>
<sequence length="129" mass="15204">MMKNGMNYILRNLCIKLLQVYMIMGICIHFDGHQMVVNTAPIETYAKDGVKFLKPCPEENYRYHNATGYFLCIVETAPKCVKLCQQKGCNDLFFMSVIPSKTEKVKRNYRCRCLQDYHFCFYNPLPRDH</sequence>